<keyword evidence="2" id="KW-0456">Lyase</keyword>
<evidence type="ECO:0000256" key="2">
    <source>
        <dbReference type="ARBA" id="ARBA00023239"/>
    </source>
</evidence>
<name>A0AAW0BWJ8_9AGAR</name>
<dbReference type="InterPro" id="IPR022237">
    <property type="entry name" value="PsiD-like"/>
</dbReference>
<dbReference type="PANTHER" id="PTHR10067">
    <property type="entry name" value="PHOSPHATIDYLSERINE DECARBOXYLASE"/>
    <property type="match status" value="1"/>
</dbReference>
<evidence type="ECO:0000313" key="5">
    <source>
        <dbReference type="Proteomes" id="UP001383192"/>
    </source>
</evidence>
<dbReference type="InterPro" id="IPR003817">
    <property type="entry name" value="PS_Dcarbxylase"/>
</dbReference>
<dbReference type="GO" id="GO:0006646">
    <property type="term" value="P:phosphatidylethanolamine biosynthetic process"/>
    <property type="evidence" value="ECO:0007669"/>
    <property type="project" value="TreeGrafter"/>
</dbReference>
<dbReference type="Pfam" id="PF02666">
    <property type="entry name" value="PS_Dcarbxylase"/>
    <property type="match status" value="1"/>
</dbReference>
<evidence type="ECO:0000256" key="1">
    <source>
        <dbReference type="ARBA" id="ARBA00022793"/>
    </source>
</evidence>
<evidence type="ECO:0000313" key="4">
    <source>
        <dbReference type="EMBL" id="KAK7030972.1"/>
    </source>
</evidence>
<reference evidence="4 5" key="1">
    <citation type="submission" date="2024-01" db="EMBL/GenBank/DDBJ databases">
        <title>A draft genome for a cacao thread blight-causing isolate of Paramarasmius palmivorus.</title>
        <authorList>
            <person name="Baruah I.K."/>
            <person name="Bukari Y."/>
            <person name="Amoako-Attah I."/>
            <person name="Meinhardt L.W."/>
            <person name="Bailey B.A."/>
            <person name="Cohen S.P."/>
        </authorList>
    </citation>
    <scope>NUCLEOTIDE SEQUENCE [LARGE SCALE GENOMIC DNA]</scope>
    <source>
        <strain evidence="4 5">GH-12</strain>
    </source>
</reference>
<accession>A0AAW0BWJ8</accession>
<sequence length="463" mass="51692">MSLPKTTLSRYGGWLPSSPIVRQSFFQARLADAKKRLALIRGGSEFTVSADGLDGKAAVGHIPSVADFEHAIKSDERLFRLFNQIFIQAPEENKIYDFDTFLGLLDSILVAPPKFHVATDSDGEVIGEPIGVPLYLIFDLLSNTGAAYDLFRDEKFNEALRTLLITWGNYLSDTSRDSNKSLNCGDEGWFSPPAIEALESNDRGKFEDTYVCPDLTAVSKGFATWDAFFTRAFKPDARPVEEPDNKSLIRSACESTVYRITRNVKEHDKFWLKSQPYSIYDMFKNDEDKKKTYLDDVRYFIGGTIYQAFLSPLDYHRWHAPVDGTVTKTVIIPGTYYAVLPDDGAEKGDPDLKEGDPHGALIRSQAWITMAAARALIFIQADNPDIGLICFIAVGMAEVSTVDVRVQKDRKVKAGDELGRFHFGGSSHTLIFGPQAKITFEECVKRDTHIKLNSAIARARARG</sequence>
<dbReference type="Proteomes" id="UP001383192">
    <property type="component" value="Unassembled WGS sequence"/>
</dbReference>
<comment type="caution">
    <text evidence="4">The sequence shown here is derived from an EMBL/GenBank/DDBJ whole genome shotgun (WGS) entry which is preliminary data.</text>
</comment>
<evidence type="ECO:0000259" key="3">
    <source>
        <dbReference type="Pfam" id="PF12588"/>
    </source>
</evidence>
<dbReference type="AlphaFoldDB" id="A0AAW0BWJ8"/>
<keyword evidence="5" id="KW-1185">Reference proteome</keyword>
<dbReference type="GO" id="GO:0004609">
    <property type="term" value="F:phosphatidylserine decarboxylase activity"/>
    <property type="evidence" value="ECO:0007669"/>
    <property type="project" value="InterPro"/>
</dbReference>
<dbReference type="PANTHER" id="PTHR10067:SF9">
    <property type="entry name" value="PHOSPHATIDYLSERINE DECARBOXYLASE FAMILY PROTEIN (AFU_ORTHOLOGUE AFUA_7G01730)"/>
    <property type="match status" value="1"/>
</dbReference>
<gene>
    <name evidence="4" type="ORF">VNI00_013920</name>
</gene>
<dbReference type="GO" id="GO:0005739">
    <property type="term" value="C:mitochondrion"/>
    <property type="evidence" value="ECO:0007669"/>
    <property type="project" value="TreeGrafter"/>
</dbReference>
<feature type="domain" description="L-tryptophan decarboxylase PsiD-like" evidence="3">
    <location>
        <begin position="63"/>
        <end position="197"/>
    </location>
</feature>
<organism evidence="4 5">
    <name type="scientific">Paramarasmius palmivorus</name>
    <dbReference type="NCBI Taxonomy" id="297713"/>
    <lineage>
        <taxon>Eukaryota</taxon>
        <taxon>Fungi</taxon>
        <taxon>Dikarya</taxon>
        <taxon>Basidiomycota</taxon>
        <taxon>Agaricomycotina</taxon>
        <taxon>Agaricomycetes</taxon>
        <taxon>Agaricomycetidae</taxon>
        <taxon>Agaricales</taxon>
        <taxon>Marasmiineae</taxon>
        <taxon>Marasmiaceae</taxon>
        <taxon>Paramarasmius</taxon>
    </lineage>
</organism>
<dbReference type="EMBL" id="JAYKXP010000073">
    <property type="protein sequence ID" value="KAK7030972.1"/>
    <property type="molecule type" value="Genomic_DNA"/>
</dbReference>
<dbReference type="Pfam" id="PF12588">
    <property type="entry name" value="PSDC"/>
    <property type="match status" value="1"/>
</dbReference>
<keyword evidence="1" id="KW-0210">Decarboxylase</keyword>
<protein>
    <recommendedName>
        <fullName evidence="3">L-tryptophan decarboxylase PsiD-like domain-containing protein</fullName>
    </recommendedName>
</protein>
<proteinExistence type="predicted"/>